<dbReference type="InterPro" id="IPR050248">
    <property type="entry name" value="Polysacc_deacetylase_ArnD"/>
</dbReference>
<dbReference type="CDD" id="cd10917">
    <property type="entry name" value="CE4_NodB_like_6s_7s"/>
    <property type="match status" value="1"/>
</dbReference>
<name>A0ABS7U7N0_9ACTN</name>
<dbReference type="PROSITE" id="PS51677">
    <property type="entry name" value="NODB"/>
    <property type="match status" value="1"/>
</dbReference>
<feature type="domain" description="NodB homology" evidence="2">
    <location>
        <begin position="38"/>
        <end position="220"/>
    </location>
</feature>
<dbReference type="EMBL" id="JAIQZJ010000001">
    <property type="protein sequence ID" value="MBZ5736998.1"/>
    <property type="molecule type" value="Genomic_DNA"/>
</dbReference>
<dbReference type="Proteomes" id="UP000780875">
    <property type="component" value="Unassembled WGS sequence"/>
</dbReference>
<comment type="caution">
    <text evidence="3">The sequence shown here is derived from an EMBL/GenBank/DDBJ whole genome shotgun (WGS) entry which is preliminary data.</text>
</comment>
<evidence type="ECO:0000313" key="4">
    <source>
        <dbReference type="Proteomes" id="UP000780875"/>
    </source>
</evidence>
<reference evidence="3 4" key="1">
    <citation type="submission" date="2021-09" db="EMBL/GenBank/DDBJ databases">
        <title>Whole genome sequence of Nocardioides sp. GBK3QG-3.</title>
        <authorList>
            <person name="Tuo L."/>
        </authorList>
    </citation>
    <scope>NUCLEOTIDE SEQUENCE [LARGE SCALE GENOMIC DNA]</scope>
    <source>
        <strain evidence="3 4">GBK3QG-3</strain>
    </source>
</reference>
<dbReference type="Gene3D" id="3.20.20.370">
    <property type="entry name" value="Glycoside hydrolase/deacetylase"/>
    <property type="match status" value="1"/>
</dbReference>
<organism evidence="3 4">
    <name type="scientific">Nocardioides mangrovi</name>
    <dbReference type="NCBI Taxonomy" id="2874580"/>
    <lineage>
        <taxon>Bacteria</taxon>
        <taxon>Bacillati</taxon>
        <taxon>Actinomycetota</taxon>
        <taxon>Actinomycetes</taxon>
        <taxon>Propionibacteriales</taxon>
        <taxon>Nocardioidaceae</taxon>
        <taxon>Nocardioides</taxon>
    </lineage>
</organism>
<keyword evidence="1" id="KW-0732">Signal</keyword>
<evidence type="ECO:0000256" key="1">
    <source>
        <dbReference type="SAM" id="SignalP"/>
    </source>
</evidence>
<feature type="signal peptide" evidence="1">
    <location>
        <begin position="1"/>
        <end position="24"/>
    </location>
</feature>
<evidence type="ECO:0000313" key="3">
    <source>
        <dbReference type="EMBL" id="MBZ5736998.1"/>
    </source>
</evidence>
<dbReference type="Pfam" id="PF01522">
    <property type="entry name" value="Polysacc_deac_1"/>
    <property type="match status" value="1"/>
</dbReference>
<proteinExistence type="predicted"/>
<dbReference type="InterPro" id="IPR011330">
    <property type="entry name" value="Glyco_hydro/deAcase_b/a-brl"/>
</dbReference>
<evidence type="ECO:0000259" key="2">
    <source>
        <dbReference type="PROSITE" id="PS51677"/>
    </source>
</evidence>
<dbReference type="InterPro" id="IPR002509">
    <property type="entry name" value="NODB_dom"/>
</dbReference>
<feature type="chain" id="PRO_5046740116" evidence="1">
    <location>
        <begin position="25"/>
        <end position="432"/>
    </location>
</feature>
<protein>
    <submittedName>
        <fullName evidence="3">Polysaccharide deacetylase family protein</fullName>
    </submittedName>
</protein>
<keyword evidence="4" id="KW-1185">Reference proteome</keyword>
<dbReference type="PANTHER" id="PTHR10587">
    <property type="entry name" value="GLYCOSYL TRANSFERASE-RELATED"/>
    <property type="match status" value="1"/>
</dbReference>
<gene>
    <name evidence="3" type="ORF">K8U61_02395</name>
</gene>
<sequence length="432" mass="46722">MGVRRCFVAAATLLLGVVALPSAAGAPRDRKVEPCSRGLVALTFDDGPSASVTPRLTALLRREKVPATFFMIGEHVAAHPELVRMVDRRGFTIGNHTWAHTDMTTQTPAQLRRAIQETAQAFEDAGVEPTDLVRPPYGAIDDGVRRVIARVGLEPVLWTIDSRDWTGLTPAQIRTGVVSAVRPHATNVVLQHDGVTNSPATLKALPGEIATLRERGYCFAGLDADGDPTPPVPVVSVVPDRRRVIEGGRVRLTVRLDRPTTRVTAVRTVAGTVRIPAGDQVAHQSWRVPQDRVDEAPEDVTVHGHTVVRVVDDDPAPVVSLRDVEVAASPLMPTAVQVDVDLDRPRDRPLRVDVHSTLGTTEVVVPAREQHATGSLAVPRGRPDDKIRRITLRGAGAAATLTVRPPDQTWLQAARAAVAQVRWPTISVPRVF</sequence>
<dbReference type="RefSeq" id="WP_224121365.1">
    <property type="nucleotide sequence ID" value="NZ_JAIQZJ010000001.1"/>
</dbReference>
<accession>A0ABS7U7N0</accession>
<dbReference type="SUPFAM" id="SSF88713">
    <property type="entry name" value="Glycoside hydrolase/deacetylase"/>
    <property type="match status" value="1"/>
</dbReference>